<reference evidence="5" key="1">
    <citation type="journal article" date="2023" name="Proc. Natl. Acad. Sci. U.S.A.">
        <title>Genomic and structural basis for evolution of tropane alkaloid biosynthesis.</title>
        <authorList>
            <person name="Wanga Y.-J."/>
            <person name="Taina T."/>
            <person name="Yua J.-Y."/>
            <person name="Lia J."/>
            <person name="Xua B."/>
            <person name="Chenc J."/>
            <person name="D'Auriad J.C."/>
            <person name="Huanga J.-P."/>
            <person name="Huanga S.-X."/>
        </authorList>
    </citation>
    <scope>NUCLEOTIDE SEQUENCE [LARGE SCALE GENOMIC DNA]</scope>
    <source>
        <strain evidence="5">cv. KIB-2019</strain>
    </source>
</reference>
<evidence type="ECO:0000259" key="3">
    <source>
        <dbReference type="Pfam" id="PF16661"/>
    </source>
</evidence>
<comment type="subcellular location">
    <subcellularLocation>
        <location evidence="1">Nucleus</location>
    </subcellularLocation>
</comment>
<keyword evidence="2" id="KW-0539">Nucleus</keyword>
<dbReference type="PANTHER" id="PTHR46094:SF1">
    <property type="entry name" value="INTEGRATOR COMPLEX SUBUNIT 9"/>
    <property type="match status" value="1"/>
</dbReference>
<gene>
    <name evidence="4" type="ORF">K7X08_024828</name>
</gene>
<dbReference type="Proteomes" id="UP001152561">
    <property type="component" value="Unassembled WGS sequence"/>
</dbReference>
<dbReference type="AlphaFoldDB" id="A0A9Q1RFD8"/>
<accession>A0A9Q1RFD8</accession>
<proteinExistence type="predicted"/>
<keyword evidence="5" id="KW-1185">Reference proteome</keyword>
<evidence type="ECO:0000256" key="1">
    <source>
        <dbReference type="ARBA" id="ARBA00004123"/>
    </source>
</evidence>
<protein>
    <recommendedName>
        <fullName evidence="3">Metallo-beta-lactamase domain-containing protein</fullName>
    </recommendedName>
</protein>
<dbReference type="InterPro" id="IPR001279">
    <property type="entry name" value="Metallo-B-lactamas"/>
</dbReference>
<dbReference type="GO" id="GO:0032039">
    <property type="term" value="C:integrator complex"/>
    <property type="evidence" value="ECO:0007669"/>
    <property type="project" value="InterPro"/>
</dbReference>
<evidence type="ECO:0000256" key="2">
    <source>
        <dbReference type="ARBA" id="ARBA00023242"/>
    </source>
</evidence>
<evidence type="ECO:0000313" key="4">
    <source>
        <dbReference type="EMBL" id="KAJ8554150.1"/>
    </source>
</evidence>
<dbReference type="Gene3D" id="3.60.15.10">
    <property type="entry name" value="Ribonuclease Z/Hydroxyacylglutathione hydrolase-like"/>
    <property type="match status" value="2"/>
</dbReference>
<dbReference type="PANTHER" id="PTHR46094">
    <property type="entry name" value="INTEGRATOR COMPLEX SUBUNIT 9"/>
    <property type="match status" value="1"/>
</dbReference>
<dbReference type="OrthoDB" id="5600060at2759"/>
<feature type="domain" description="Metallo-beta-lactamase" evidence="3">
    <location>
        <begin position="311"/>
        <end position="467"/>
    </location>
</feature>
<dbReference type="Pfam" id="PF16661">
    <property type="entry name" value="Lactamase_B_6"/>
    <property type="match status" value="1"/>
</dbReference>
<dbReference type="EMBL" id="JAJAGQ010000009">
    <property type="protein sequence ID" value="KAJ8554150.1"/>
    <property type="molecule type" value="Genomic_DNA"/>
</dbReference>
<organism evidence="4 5">
    <name type="scientific">Anisodus acutangulus</name>
    <dbReference type="NCBI Taxonomy" id="402998"/>
    <lineage>
        <taxon>Eukaryota</taxon>
        <taxon>Viridiplantae</taxon>
        <taxon>Streptophyta</taxon>
        <taxon>Embryophyta</taxon>
        <taxon>Tracheophyta</taxon>
        <taxon>Spermatophyta</taxon>
        <taxon>Magnoliopsida</taxon>
        <taxon>eudicotyledons</taxon>
        <taxon>Gunneridae</taxon>
        <taxon>Pentapetalae</taxon>
        <taxon>asterids</taxon>
        <taxon>lamiids</taxon>
        <taxon>Solanales</taxon>
        <taxon>Solanaceae</taxon>
        <taxon>Solanoideae</taxon>
        <taxon>Hyoscyameae</taxon>
        <taxon>Anisodus</taxon>
    </lineage>
</organism>
<dbReference type="InterPro" id="IPR027074">
    <property type="entry name" value="Integrator_9su"/>
</dbReference>
<evidence type="ECO:0000313" key="5">
    <source>
        <dbReference type="Proteomes" id="UP001152561"/>
    </source>
</evidence>
<dbReference type="SUPFAM" id="SSF56281">
    <property type="entry name" value="Metallo-hydrolase/oxidoreductase"/>
    <property type="match status" value="2"/>
</dbReference>
<dbReference type="GO" id="GO:0034472">
    <property type="term" value="P:snRNA 3'-end processing"/>
    <property type="evidence" value="ECO:0007669"/>
    <property type="project" value="TreeGrafter"/>
</dbReference>
<sequence length="784" mass="86466">MRNYFSAADIKGCMEKVQSLKYLEEACYNGSLTIKACSSGLEIGACNWNILCPKGRIVYLSGSVFASTTASSFNYKALQGSDVLYIQTSPPAMMLNKAIPLLKILQPKHVLVPESLSPHIRCWNPKFSVRYFSENETVAMPKLKNYADMDIATDLYSKLRKETKLIQKKDIARLKGELLIEHGKCRLVLGNKQVLSSQDRALLFLGRVELNSLLMALQKMGMKATAQHTQSTDGSENMSIVCISEPNEALIVVTSTRTMISVVDETTASLVSEAVRSTSETSSQSSEFLDSKSLIQAEPWYKTVTSLQLWSIYSIDLVLISSPMGMLGLPFLTRSKDFRAKIYATEGASTLGKLMMEDLISMHIELRQFYGPEESGCPQWMTWEKLELLPKALKDIVLGSEGTELGGWMSIYSAADIKGCMEKVQSLKYLEEACYNGSLTIKACSSGLEIGACNWNILCPKGRIVYLSGSVFASTTASSFNYKALQGSDVLLYSDFTACNDVDGVKNDFPPATGSSYSSDSGCWETTTESSLDSDDYSKEMEKISFICSCALNSINDGGSVLIPIGRPEVMLQLLEHVSLSLESSNLKEGADINLAFLPFKPMLMKVLPCSFISGIKLNKAIPLLKILQPKHVLVPESLSPHIRCWNPKFSVRYFSENETVAMPKLKNYADMDIATDLYSKLRKETKLIQKKDIARLKGELLIEHGKCRVELNSLLMALQKMGMKATAQHTQSTDGSENMSIVCISEPNEALIVVTSTRTMISVVDETTASLVSEAVRSTSGFI</sequence>
<comment type="caution">
    <text evidence="4">The sequence shown here is derived from an EMBL/GenBank/DDBJ whole genome shotgun (WGS) entry which is preliminary data.</text>
</comment>
<name>A0A9Q1RFD8_9SOLA</name>
<dbReference type="InterPro" id="IPR036866">
    <property type="entry name" value="RibonucZ/Hydroxyglut_hydro"/>
</dbReference>